<evidence type="ECO:0000313" key="2">
    <source>
        <dbReference type="EMBL" id="SCF01209.1"/>
    </source>
</evidence>
<feature type="transmembrane region" description="Helical" evidence="1">
    <location>
        <begin position="246"/>
        <end position="264"/>
    </location>
</feature>
<dbReference type="Pfam" id="PF06772">
    <property type="entry name" value="LtrA"/>
    <property type="match status" value="1"/>
</dbReference>
<feature type="transmembrane region" description="Helical" evidence="1">
    <location>
        <begin position="355"/>
        <end position="386"/>
    </location>
</feature>
<feature type="transmembrane region" description="Helical" evidence="1">
    <location>
        <begin position="317"/>
        <end position="335"/>
    </location>
</feature>
<dbReference type="InterPro" id="IPR010640">
    <property type="entry name" value="Low_temperature_requirement_A"/>
</dbReference>
<organism evidence="2 3">
    <name type="scientific">Micromonospora viridifaciens</name>
    <dbReference type="NCBI Taxonomy" id="1881"/>
    <lineage>
        <taxon>Bacteria</taxon>
        <taxon>Bacillati</taxon>
        <taxon>Actinomycetota</taxon>
        <taxon>Actinomycetes</taxon>
        <taxon>Micromonosporales</taxon>
        <taxon>Micromonosporaceae</taxon>
        <taxon>Micromonospora</taxon>
    </lineage>
</organism>
<proteinExistence type="predicted"/>
<gene>
    <name evidence="2" type="ORF">GA0074695_2858</name>
</gene>
<name>A0A1C4WYD2_MICVI</name>
<feature type="transmembrane region" description="Helical" evidence="1">
    <location>
        <begin position="95"/>
        <end position="114"/>
    </location>
</feature>
<dbReference type="AlphaFoldDB" id="A0A1C4WYD2"/>
<dbReference type="PANTHER" id="PTHR36840:SF1">
    <property type="entry name" value="BLL5714 PROTEIN"/>
    <property type="match status" value="1"/>
</dbReference>
<keyword evidence="1" id="KW-1133">Transmembrane helix</keyword>
<evidence type="ECO:0000256" key="1">
    <source>
        <dbReference type="SAM" id="Phobius"/>
    </source>
</evidence>
<keyword evidence="1" id="KW-0472">Membrane</keyword>
<evidence type="ECO:0000313" key="3">
    <source>
        <dbReference type="Proteomes" id="UP000198242"/>
    </source>
</evidence>
<reference evidence="3" key="1">
    <citation type="submission" date="2016-06" db="EMBL/GenBank/DDBJ databases">
        <authorList>
            <person name="Varghese N."/>
            <person name="Submissions Spin"/>
        </authorList>
    </citation>
    <scope>NUCLEOTIDE SEQUENCE [LARGE SCALE GENOMIC DNA]</scope>
    <source>
        <strain evidence="3">DSM 43909</strain>
    </source>
</reference>
<feature type="transmembrane region" description="Helical" evidence="1">
    <location>
        <begin position="284"/>
        <end position="305"/>
    </location>
</feature>
<sequence length="403" mass="43780">MVTRNVPRWDRGSLLRKGAAEQATFVELFFDLAMVFILSRLVEQAFDMLAEPHGASGWTVLGQSLLLFLPLMRVWTLTTYITARFDPRRPAVQGSVIASVFGVLIFGVSVSWAFDGRAVAFAGTYIVMQAGRTLAISLLATAPEVRTAYLRYFCWYAVISVPWLIGALRHGPARTALWALAVLVESVANARGWPVPRLGADLANLWATAARYLAERYQQLLMISFGEPLLSVGVTFTQVPASPYRITALIVAFLTTVLLWRLYFHVAGQLVDDAVLAASHPARTGRVAGVAHLIMILGVITTSVGHDLVEKHPHLHTPLTWSSVILAGPAIFLVGRSLLEYVVYARVSLPRPAGIVALVALIAPLALVPPLAVSGAAAIVLLLIAIADTRRSHRHPDEQPTPP</sequence>
<feature type="transmembrane region" description="Helical" evidence="1">
    <location>
        <begin position="61"/>
        <end position="83"/>
    </location>
</feature>
<protein>
    <submittedName>
        <fullName evidence="2">Low temperature requirement protein LtrA</fullName>
    </submittedName>
</protein>
<keyword evidence="1" id="KW-0812">Transmembrane</keyword>
<feature type="transmembrane region" description="Helical" evidence="1">
    <location>
        <begin position="120"/>
        <end position="142"/>
    </location>
</feature>
<dbReference type="Proteomes" id="UP000198242">
    <property type="component" value="Chromosome I"/>
</dbReference>
<dbReference type="EMBL" id="LT607411">
    <property type="protein sequence ID" value="SCF01209.1"/>
    <property type="molecule type" value="Genomic_DNA"/>
</dbReference>
<dbReference type="PANTHER" id="PTHR36840">
    <property type="entry name" value="BLL5714 PROTEIN"/>
    <property type="match status" value="1"/>
</dbReference>
<accession>A0A1C4WYD2</accession>
<feature type="transmembrane region" description="Helical" evidence="1">
    <location>
        <begin position="149"/>
        <end position="168"/>
    </location>
</feature>
<feature type="transmembrane region" description="Helical" evidence="1">
    <location>
        <begin position="20"/>
        <end position="41"/>
    </location>
</feature>
<keyword evidence="3" id="KW-1185">Reference proteome</keyword>